<evidence type="ECO:0000313" key="1">
    <source>
        <dbReference type="EMBL" id="KFB66490.1"/>
    </source>
</evidence>
<protein>
    <submittedName>
        <fullName evidence="1">Uncharacterized protein</fullName>
    </submittedName>
</protein>
<dbReference type="Proteomes" id="UP000019812">
    <property type="component" value="Unassembled WGS sequence"/>
</dbReference>
<name>A0A084XVJ6_9PROT</name>
<comment type="caution">
    <text evidence="1">The sequence shown here is derived from an EMBL/GenBank/DDBJ whole genome shotgun (WGS) entry which is preliminary data.</text>
</comment>
<reference evidence="1 2" key="1">
    <citation type="submission" date="2014-07" db="EMBL/GenBank/DDBJ databases">
        <title>Expanding our view of genomic diversity in Candidatus Accumulibacter clades.</title>
        <authorList>
            <person name="Skennerton C.T."/>
            <person name="Barr J.J."/>
            <person name="Slater F.R."/>
            <person name="Bond P.L."/>
            <person name="Tyson G.W."/>
        </authorList>
    </citation>
    <scope>NUCLEOTIDE SEQUENCE [LARGE SCALE GENOMIC DNA]</scope>
    <source>
        <strain evidence="2">SK-01</strain>
    </source>
</reference>
<gene>
    <name evidence="1" type="ORF">CAPSK01_004169</name>
</gene>
<dbReference type="AlphaFoldDB" id="A0A084XVJ6"/>
<accession>A0A084XVJ6</accession>
<organism evidence="1 2">
    <name type="scientific">Candidatus Accumulibacter vicinus</name>
    <dbReference type="NCBI Taxonomy" id="2954382"/>
    <lineage>
        <taxon>Bacteria</taxon>
        <taxon>Pseudomonadati</taxon>
        <taxon>Pseudomonadota</taxon>
        <taxon>Betaproteobacteria</taxon>
        <taxon>Candidatus Accumulibacter</taxon>
    </lineage>
</organism>
<dbReference type="EMBL" id="JDSS02000042">
    <property type="protein sequence ID" value="KFB66490.1"/>
    <property type="molecule type" value="Genomic_DNA"/>
</dbReference>
<sequence length="76" mass="8464">MTVWRGVRHLRPLEGRRMSPLHEVSVNSSMRSHPGGWITSYLPNGLARSAVLPIASSFSTISGTICAFDKKPANWW</sequence>
<proteinExistence type="predicted"/>
<evidence type="ECO:0000313" key="2">
    <source>
        <dbReference type="Proteomes" id="UP000019812"/>
    </source>
</evidence>